<dbReference type="Proteomes" id="UP001172778">
    <property type="component" value="Unassembled WGS sequence"/>
</dbReference>
<evidence type="ECO:0000313" key="1">
    <source>
        <dbReference type="EMBL" id="MDK2126887.1"/>
    </source>
</evidence>
<evidence type="ECO:0000313" key="2">
    <source>
        <dbReference type="Proteomes" id="UP001172778"/>
    </source>
</evidence>
<organism evidence="1 2">
    <name type="scientific">Parachitinimonas caeni</name>
    <dbReference type="NCBI Taxonomy" id="3031301"/>
    <lineage>
        <taxon>Bacteria</taxon>
        <taxon>Pseudomonadati</taxon>
        <taxon>Pseudomonadota</taxon>
        <taxon>Betaproteobacteria</taxon>
        <taxon>Neisseriales</taxon>
        <taxon>Chitinibacteraceae</taxon>
        <taxon>Parachitinimonas</taxon>
    </lineage>
</organism>
<accession>A0ABT7E3J1</accession>
<gene>
    <name evidence="1" type="ORF">PZA18_22855</name>
</gene>
<proteinExistence type="predicted"/>
<keyword evidence="2" id="KW-1185">Reference proteome</keyword>
<comment type="caution">
    <text evidence="1">The sequence shown here is derived from an EMBL/GenBank/DDBJ whole genome shotgun (WGS) entry which is preliminary data.</text>
</comment>
<name>A0ABT7E3J1_9NEIS</name>
<reference evidence="1" key="1">
    <citation type="submission" date="2023-03" db="EMBL/GenBank/DDBJ databases">
        <title>Chitinimonas shenzhenensis gen. nov., sp. nov., a novel member of family Burkholderiaceae isolated from activated sludge collected in Shen Zhen, China.</title>
        <authorList>
            <person name="Wang X."/>
        </authorList>
    </citation>
    <scope>NUCLEOTIDE SEQUENCE</scope>
    <source>
        <strain evidence="1">DQS-5</strain>
    </source>
</reference>
<protein>
    <submittedName>
        <fullName evidence="1">Uncharacterized protein</fullName>
    </submittedName>
</protein>
<dbReference type="EMBL" id="JARRAF010000061">
    <property type="protein sequence ID" value="MDK2126887.1"/>
    <property type="molecule type" value="Genomic_DNA"/>
</dbReference>
<sequence length="183" mass="20261">MMQSDLDWAAPIVPGKAMMGLHLGMGQDEVWSLLEQNKVSGKDINEQFQVEFTNSPLLLVEVVNGGFLLRDVNSRNPNTSEFDEVFAIGFEDRLLTHLVASLTYGAKLCSYKGKVWGDIGLGSPVVSILKHCQIEFDSGDELFYPVGKNYSGFSIGGTSSPLEDDPDQVVTYIRIYFVEDRVS</sequence>
<dbReference type="RefSeq" id="WP_284103207.1">
    <property type="nucleotide sequence ID" value="NZ_JARRAF010000061.1"/>
</dbReference>